<reference evidence="2" key="1">
    <citation type="submission" date="2011-07" db="EMBL/GenBank/DDBJ databases">
        <title>The complete genome of Cyclobacterium marinum DSM 745.</title>
        <authorList>
            <person name="Lucas S."/>
            <person name="Han J."/>
            <person name="Lapidus A."/>
            <person name="Bruce D."/>
            <person name="Goodwin L."/>
            <person name="Pitluck S."/>
            <person name="Peters L."/>
            <person name="Kyrpides N."/>
            <person name="Mavromatis K."/>
            <person name="Ivanova N."/>
            <person name="Ovchinnikova G."/>
            <person name="Chertkov O."/>
            <person name="Detter J.C."/>
            <person name="Tapia R."/>
            <person name="Han C."/>
            <person name="Land M."/>
            <person name="Hauser L."/>
            <person name="Markowitz V."/>
            <person name="Cheng J.-F."/>
            <person name="Hugenholtz P."/>
            <person name="Woyke T."/>
            <person name="Wu D."/>
            <person name="Tindall B."/>
            <person name="Schuetze A."/>
            <person name="Brambilla E."/>
            <person name="Klenk H.-P."/>
            <person name="Eisen J.A."/>
        </authorList>
    </citation>
    <scope>NUCLEOTIDE SEQUENCE [LARGE SCALE GENOMIC DNA]</scope>
    <source>
        <strain evidence="2">ATCC 25205 / DSM 745 / LMG 13164 / NCIMB 1802</strain>
    </source>
</reference>
<dbReference type="PROSITE" id="PS00539">
    <property type="entry name" value="PYROKININ"/>
    <property type="match status" value="1"/>
</dbReference>
<evidence type="ECO:0008006" key="3">
    <source>
        <dbReference type="Google" id="ProtNLM"/>
    </source>
</evidence>
<name>G0IYB1_CYCMS</name>
<dbReference type="KEGG" id="cmr:Cycma_1894"/>
<dbReference type="AlphaFoldDB" id="G0IYB1"/>
<dbReference type="EMBL" id="CP002955">
    <property type="protein sequence ID" value="AEL25646.1"/>
    <property type="molecule type" value="Genomic_DNA"/>
</dbReference>
<dbReference type="RefSeq" id="WP_014019941.1">
    <property type="nucleotide sequence ID" value="NC_015914.1"/>
</dbReference>
<dbReference type="HOGENOM" id="CLU_1352427_0_0_10"/>
<dbReference type="GO" id="GO:0007218">
    <property type="term" value="P:neuropeptide signaling pathway"/>
    <property type="evidence" value="ECO:0007669"/>
    <property type="project" value="InterPro"/>
</dbReference>
<evidence type="ECO:0000313" key="1">
    <source>
        <dbReference type="EMBL" id="AEL25646.1"/>
    </source>
</evidence>
<evidence type="ECO:0000313" key="2">
    <source>
        <dbReference type="Proteomes" id="UP000001635"/>
    </source>
</evidence>
<accession>G0IYB1</accession>
<organism evidence="1 2">
    <name type="scientific">Cyclobacterium marinum (strain ATCC 25205 / DSM 745 / LMG 13164 / NCIMB 1802)</name>
    <name type="common">Flectobacillus marinus</name>
    <dbReference type="NCBI Taxonomy" id="880070"/>
    <lineage>
        <taxon>Bacteria</taxon>
        <taxon>Pseudomonadati</taxon>
        <taxon>Bacteroidota</taxon>
        <taxon>Cytophagia</taxon>
        <taxon>Cytophagales</taxon>
        <taxon>Cyclobacteriaceae</taxon>
        <taxon>Cyclobacterium</taxon>
    </lineage>
</organism>
<sequence length="202" mass="23301">MRKLLTIAGLLFCTIGELLAQNLDLHFNLGYFTIGDQRAIELPSVGINANLGFFYQLNNQWSMGVSLNRSWNNYCRESMAGTPIMVMPLPLEGTLTSDHFSFMVNRKIALPFSILLEGGVGIGMFVDRNNYYAPVYFNEDKQEYRGFFLIDEYSQGITFPAQFSLRKEFYNKWSIGIQGAVYYDQFFKRRGKYFGPRLGFFL</sequence>
<proteinExistence type="predicted"/>
<dbReference type="Proteomes" id="UP000001635">
    <property type="component" value="Chromosome"/>
</dbReference>
<dbReference type="STRING" id="880070.Cycma_1894"/>
<gene>
    <name evidence="1" type="ordered locus">Cycma_1894</name>
</gene>
<keyword evidence="2" id="KW-1185">Reference proteome</keyword>
<dbReference type="OrthoDB" id="840304at2"/>
<protein>
    <recommendedName>
        <fullName evidence="3">Outer membrane protein beta-barrel domain-containing protein</fullName>
    </recommendedName>
</protein>
<dbReference type="InterPro" id="IPR001484">
    <property type="entry name" value="Pyrokinin_CS"/>
</dbReference>
<dbReference type="GO" id="GO:0005184">
    <property type="term" value="F:neuropeptide hormone activity"/>
    <property type="evidence" value="ECO:0007669"/>
    <property type="project" value="InterPro"/>
</dbReference>